<feature type="compositionally biased region" description="Low complexity" evidence="1">
    <location>
        <begin position="176"/>
        <end position="185"/>
    </location>
</feature>
<dbReference type="EMBL" id="JABSTU010000007">
    <property type="protein sequence ID" value="KAH8026872.1"/>
    <property type="molecule type" value="Genomic_DNA"/>
</dbReference>
<feature type="region of interest" description="Disordered" evidence="1">
    <location>
        <begin position="112"/>
        <end position="154"/>
    </location>
</feature>
<gene>
    <name evidence="2" type="ORF">HPB51_026207</name>
</gene>
<feature type="region of interest" description="Disordered" evidence="1">
    <location>
        <begin position="166"/>
        <end position="198"/>
    </location>
</feature>
<protein>
    <submittedName>
        <fullName evidence="2">Uncharacterized protein</fullName>
    </submittedName>
</protein>
<reference evidence="2" key="1">
    <citation type="journal article" date="2020" name="Cell">
        <title>Large-Scale Comparative Analyses of Tick Genomes Elucidate Their Genetic Diversity and Vector Capacities.</title>
        <authorList>
            <consortium name="Tick Genome and Microbiome Consortium (TIGMIC)"/>
            <person name="Jia N."/>
            <person name="Wang J."/>
            <person name="Shi W."/>
            <person name="Du L."/>
            <person name="Sun Y."/>
            <person name="Zhan W."/>
            <person name="Jiang J.F."/>
            <person name="Wang Q."/>
            <person name="Zhang B."/>
            <person name="Ji P."/>
            <person name="Bell-Sakyi L."/>
            <person name="Cui X.M."/>
            <person name="Yuan T.T."/>
            <person name="Jiang B.G."/>
            <person name="Yang W.F."/>
            <person name="Lam T.T."/>
            <person name="Chang Q.C."/>
            <person name="Ding S.J."/>
            <person name="Wang X.J."/>
            <person name="Zhu J.G."/>
            <person name="Ruan X.D."/>
            <person name="Zhao L."/>
            <person name="Wei J.T."/>
            <person name="Ye R.Z."/>
            <person name="Que T.C."/>
            <person name="Du C.H."/>
            <person name="Zhou Y.H."/>
            <person name="Cheng J.X."/>
            <person name="Dai P.F."/>
            <person name="Guo W.B."/>
            <person name="Han X.H."/>
            <person name="Huang E.J."/>
            <person name="Li L.F."/>
            <person name="Wei W."/>
            <person name="Gao Y.C."/>
            <person name="Liu J.Z."/>
            <person name="Shao H.Z."/>
            <person name="Wang X."/>
            <person name="Wang C.C."/>
            <person name="Yang T.C."/>
            <person name="Huo Q.B."/>
            <person name="Li W."/>
            <person name="Chen H.Y."/>
            <person name="Chen S.E."/>
            <person name="Zhou L.G."/>
            <person name="Ni X.B."/>
            <person name="Tian J.H."/>
            <person name="Sheng Y."/>
            <person name="Liu T."/>
            <person name="Pan Y.S."/>
            <person name="Xia L.Y."/>
            <person name="Li J."/>
            <person name="Zhao F."/>
            <person name="Cao W.C."/>
        </authorList>
    </citation>
    <scope>NUCLEOTIDE SEQUENCE</scope>
    <source>
        <strain evidence="2">Rmic-2018</strain>
    </source>
</reference>
<organism evidence="2 3">
    <name type="scientific">Rhipicephalus microplus</name>
    <name type="common">Cattle tick</name>
    <name type="synonym">Boophilus microplus</name>
    <dbReference type="NCBI Taxonomy" id="6941"/>
    <lineage>
        <taxon>Eukaryota</taxon>
        <taxon>Metazoa</taxon>
        <taxon>Ecdysozoa</taxon>
        <taxon>Arthropoda</taxon>
        <taxon>Chelicerata</taxon>
        <taxon>Arachnida</taxon>
        <taxon>Acari</taxon>
        <taxon>Parasitiformes</taxon>
        <taxon>Ixodida</taxon>
        <taxon>Ixodoidea</taxon>
        <taxon>Ixodidae</taxon>
        <taxon>Rhipicephalinae</taxon>
        <taxon>Rhipicephalus</taxon>
        <taxon>Boophilus</taxon>
    </lineage>
</organism>
<evidence type="ECO:0000256" key="1">
    <source>
        <dbReference type="SAM" id="MobiDB-lite"/>
    </source>
</evidence>
<dbReference type="AlphaFoldDB" id="A0A9J6DYN4"/>
<proteinExistence type="predicted"/>
<reference evidence="2" key="2">
    <citation type="submission" date="2021-09" db="EMBL/GenBank/DDBJ databases">
        <authorList>
            <person name="Jia N."/>
            <person name="Wang J."/>
            <person name="Shi W."/>
            <person name="Du L."/>
            <person name="Sun Y."/>
            <person name="Zhan W."/>
            <person name="Jiang J."/>
            <person name="Wang Q."/>
            <person name="Zhang B."/>
            <person name="Ji P."/>
            <person name="Sakyi L.B."/>
            <person name="Cui X."/>
            <person name="Yuan T."/>
            <person name="Jiang B."/>
            <person name="Yang W."/>
            <person name="Lam T.T.-Y."/>
            <person name="Chang Q."/>
            <person name="Ding S."/>
            <person name="Wang X."/>
            <person name="Zhu J."/>
            <person name="Ruan X."/>
            <person name="Zhao L."/>
            <person name="Wei J."/>
            <person name="Que T."/>
            <person name="Du C."/>
            <person name="Cheng J."/>
            <person name="Dai P."/>
            <person name="Han X."/>
            <person name="Huang E."/>
            <person name="Gao Y."/>
            <person name="Liu J."/>
            <person name="Shao H."/>
            <person name="Ye R."/>
            <person name="Li L."/>
            <person name="Wei W."/>
            <person name="Wang X."/>
            <person name="Wang C."/>
            <person name="Huo Q."/>
            <person name="Li W."/>
            <person name="Guo W."/>
            <person name="Chen H."/>
            <person name="Chen S."/>
            <person name="Zhou L."/>
            <person name="Zhou L."/>
            <person name="Ni X."/>
            <person name="Tian J."/>
            <person name="Zhou Y."/>
            <person name="Sheng Y."/>
            <person name="Liu T."/>
            <person name="Pan Y."/>
            <person name="Xia L."/>
            <person name="Li J."/>
            <person name="Zhao F."/>
            <person name="Cao W."/>
        </authorList>
    </citation>
    <scope>NUCLEOTIDE SEQUENCE</scope>
    <source>
        <strain evidence="2">Rmic-2018</strain>
        <tissue evidence="2">Larvae</tissue>
    </source>
</reference>
<name>A0A9J6DYN4_RHIMP</name>
<evidence type="ECO:0000313" key="3">
    <source>
        <dbReference type="Proteomes" id="UP000821866"/>
    </source>
</evidence>
<evidence type="ECO:0000313" key="2">
    <source>
        <dbReference type="EMBL" id="KAH8026872.1"/>
    </source>
</evidence>
<feature type="region of interest" description="Disordered" evidence="1">
    <location>
        <begin position="55"/>
        <end position="74"/>
    </location>
</feature>
<keyword evidence="3" id="KW-1185">Reference proteome</keyword>
<accession>A0A9J6DYN4</accession>
<comment type="caution">
    <text evidence="2">The sequence shown here is derived from an EMBL/GenBank/DDBJ whole genome shotgun (WGS) entry which is preliminary data.</text>
</comment>
<feature type="compositionally biased region" description="Polar residues" evidence="1">
    <location>
        <begin position="144"/>
        <end position="154"/>
    </location>
</feature>
<feature type="region of interest" description="Disordered" evidence="1">
    <location>
        <begin position="231"/>
        <end position="263"/>
    </location>
</feature>
<sequence>MLGYKLLPLRTKESRAGGLLSKGQVTVAYRREPLQTSEAEDLKKLVILVRIPQEQPAALPQPPPPHTEVKRRPEQDKAAYDIQVDQKLPIILIALDKPLASHAKLQSVSAWKEPLPRPASSKEDRSSGNSKEWIPIIHPKRQRQLSTQQRQWSRWNKNLDRKTLWAKEQRQSSWKPAAPSSDVAPPAAPAKEQHSDGGSNEAKLLLLLVHENSPSAGNRGKTWEPVAAQQNVNEPTSSPWRPRNGPSQEHQHHITTDGMQKTKGLESKVNGSISSELTRYRVHGGHLIDSRRSTTQFGGAAMFYGRRQPPVYGFAPLRQAYC</sequence>
<dbReference type="Proteomes" id="UP000821866">
    <property type="component" value="Unassembled WGS sequence"/>
</dbReference>